<accession>A0ABW3EBJ8</accession>
<dbReference type="InterPro" id="IPR010766">
    <property type="entry name" value="DRTGG"/>
</dbReference>
<dbReference type="InterPro" id="IPR029069">
    <property type="entry name" value="HotDog_dom_sf"/>
</dbReference>
<dbReference type="Gene3D" id="3.10.129.10">
    <property type="entry name" value="Hotdog Thioesterase"/>
    <property type="match status" value="1"/>
</dbReference>
<dbReference type="SMART" id="SM00116">
    <property type="entry name" value="CBS"/>
    <property type="match status" value="2"/>
</dbReference>
<dbReference type="SUPFAM" id="SSF54631">
    <property type="entry name" value="CBS-domain pair"/>
    <property type="match status" value="1"/>
</dbReference>
<evidence type="ECO:0000313" key="4">
    <source>
        <dbReference type="EMBL" id="MFD0897066.1"/>
    </source>
</evidence>
<dbReference type="InterPro" id="IPR028979">
    <property type="entry name" value="Ser_kin/Pase_Hpr-like_N_sf"/>
</dbReference>
<evidence type="ECO:0000313" key="5">
    <source>
        <dbReference type="Proteomes" id="UP001597104"/>
    </source>
</evidence>
<protein>
    <submittedName>
        <fullName evidence="4">DRTGG domain-containing protein</fullName>
    </submittedName>
</protein>
<feature type="domain" description="CBS" evidence="3">
    <location>
        <begin position="256"/>
        <end position="313"/>
    </location>
</feature>
<dbReference type="InterPro" id="IPR000644">
    <property type="entry name" value="CBS_dom"/>
</dbReference>
<dbReference type="InterPro" id="IPR046342">
    <property type="entry name" value="CBS_dom_sf"/>
</dbReference>
<name>A0ABW3EBJ8_9LACO</name>
<sequence>MAAKREQGVQYIKALRIGSRISVRGLARQLAISEGTAYQAIKAAENRGLVSTIERVGTVRIDQVPPAQLATLTYQALLQVINGVVLGGKAGLNKVLQRFLIGAMTGEHMVSYITPNSLVIVGNREEIQRLALTHGAAVLITGGLGTTSEIIALAEQKTLPVLMTPFDTYTVATLINQALTDQTIKHKIATVTDAYITLGQTSYLFSRQTVADYKNLNRSSKHTRFPVVTQNLQLVGMITNKDILDYSDQTTLDKIMTVTPATANETTSLASVSHMMVYDGYELLPVVDKRLHLVGVIGRQDVMATLDNHYVAIQHDTFYDQVIGRLQKTETAAYRLVVTPQMVNQLGTISFGVLSELVVNACQRLLVTILGRPSTIDQVDLHYLRLIQVDTELTIMPVIMESGRHSAKLDVNIQQPSGLVAKAIVICQLLEGQRGE</sequence>
<keyword evidence="5" id="KW-1185">Reference proteome</keyword>
<dbReference type="InterPro" id="IPR036388">
    <property type="entry name" value="WH-like_DNA-bd_sf"/>
</dbReference>
<proteinExistence type="predicted"/>
<dbReference type="PANTHER" id="PTHR43080">
    <property type="entry name" value="CBS DOMAIN-CONTAINING PROTEIN CBSX3, MITOCHONDRIAL"/>
    <property type="match status" value="1"/>
</dbReference>
<dbReference type="Gene3D" id="1.10.10.10">
    <property type="entry name" value="Winged helix-like DNA-binding domain superfamily/Winged helix DNA-binding domain"/>
    <property type="match status" value="1"/>
</dbReference>
<organism evidence="4 5">
    <name type="scientific">Loigolactobacillus binensis</name>
    <dbReference type="NCBI Taxonomy" id="2559922"/>
    <lineage>
        <taxon>Bacteria</taxon>
        <taxon>Bacillati</taxon>
        <taxon>Bacillota</taxon>
        <taxon>Bacilli</taxon>
        <taxon>Lactobacillales</taxon>
        <taxon>Lactobacillaceae</taxon>
        <taxon>Loigolactobacillus</taxon>
    </lineage>
</organism>
<comment type="caution">
    <text evidence="4">The sequence shown here is derived from an EMBL/GenBank/DDBJ whole genome shotgun (WGS) entry which is preliminary data.</text>
</comment>
<dbReference type="Gene3D" id="3.40.1390.20">
    <property type="entry name" value="HprK N-terminal domain-like"/>
    <property type="match status" value="1"/>
</dbReference>
<dbReference type="InterPro" id="IPR051257">
    <property type="entry name" value="Diverse_CBS-Domain"/>
</dbReference>
<dbReference type="Proteomes" id="UP001597104">
    <property type="component" value="Unassembled WGS sequence"/>
</dbReference>
<dbReference type="Pfam" id="PF00571">
    <property type="entry name" value="CBS"/>
    <property type="match status" value="2"/>
</dbReference>
<keyword evidence="1 2" id="KW-0129">CBS domain</keyword>
<dbReference type="SUPFAM" id="SSF46785">
    <property type="entry name" value="Winged helix' DNA-binding domain"/>
    <property type="match status" value="1"/>
</dbReference>
<dbReference type="PROSITE" id="PS51371">
    <property type="entry name" value="CBS"/>
    <property type="match status" value="1"/>
</dbReference>
<evidence type="ECO:0000259" key="3">
    <source>
        <dbReference type="PROSITE" id="PS51371"/>
    </source>
</evidence>
<evidence type="ECO:0000256" key="2">
    <source>
        <dbReference type="PROSITE-ProRule" id="PRU00703"/>
    </source>
</evidence>
<gene>
    <name evidence="4" type="ORF">ACFQZ7_04865</name>
</gene>
<evidence type="ECO:0000256" key="1">
    <source>
        <dbReference type="ARBA" id="ARBA00023122"/>
    </source>
</evidence>
<dbReference type="Pfam" id="PF07085">
    <property type="entry name" value="DRTGG"/>
    <property type="match status" value="1"/>
</dbReference>
<dbReference type="RefSeq" id="WP_137637458.1">
    <property type="nucleotide sequence ID" value="NZ_BJDN01000008.1"/>
</dbReference>
<reference evidence="5" key="1">
    <citation type="journal article" date="2019" name="Int. J. Syst. Evol. Microbiol.">
        <title>The Global Catalogue of Microorganisms (GCM) 10K type strain sequencing project: providing services to taxonomists for standard genome sequencing and annotation.</title>
        <authorList>
            <consortium name="The Broad Institute Genomics Platform"/>
            <consortium name="The Broad Institute Genome Sequencing Center for Infectious Disease"/>
            <person name="Wu L."/>
            <person name="Ma J."/>
        </authorList>
    </citation>
    <scope>NUCLEOTIDE SEQUENCE [LARGE SCALE GENOMIC DNA]</scope>
    <source>
        <strain evidence="5">CCM 8925</strain>
    </source>
</reference>
<dbReference type="EMBL" id="JBHTIO010000024">
    <property type="protein sequence ID" value="MFD0897066.1"/>
    <property type="molecule type" value="Genomic_DNA"/>
</dbReference>
<dbReference type="SUPFAM" id="SSF54637">
    <property type="entry name" value="Thioesterase/thiol ester dehydrase-isomerase"/>
    <property type="match status" value="1"/>
</dbReference>
<dbReference type="PANTHER" id="PTHR43080:SF2">
    <property type="entry name" value="CBS DOMAIN-CONTAINING PROTEIN"/>
    <property type="match status" value="1"/>
</dbReference>
<dbReference type="CDD" id="cd04596">
    <property type="entry name" value="CBS_pair_DRTGG_assoc"/>
    <property type="match status" value="1"/>
</dbReference>
<dbReference type="SUPFAM" id="SSF75138">
    <property type="entry name" value="HprK N-terminal domain-like"/>
    <property type="match status" value="1"/>
</dbReference>
<dbReference type="InterPro" id="IPR036390">
    <property type="entry name" value="WH_DNA-bd_sf"/>
</dbReference>
<dbReference type="Gene3D" id="3.10.580.10">
    <property type="entry name" value="CBS-domain"/>
    <property type="match status" value="1"/>
</dbReference>